<sequence length="258" mass="28457">MLSLALLESSDHMRAIRLATSLWLTMVGLLILVSLLFNKLPGLATLSSLTSTGFEELILIIIVLFLNERYVHQTLRFRSNLSWTNQVSIVGPAVLIAGYAAFSSLFTSATATTTLTTLLVALLVSVFEEILFRGIIFKQSLPTVNPGINAILQAAAFSSILFSLTHLVNLTHQSWLLTGLQLLFTFVIGLLLCGLYQATNSLWWPIVIHALNDFFSFSQPTINIPFIHTTAAFQLLEIGIILALTGLVFRHLVTVTQR</sequence>
<keyword evidence="2" id="KW-1133">Transmembrane helix</keyword>
<dbReference type="InterPro" id="IPR003675">
    <property type="entry name" value="Rce1/LyrA-like_dom"/>
</dbReference>
<keyword evidence="5" id="KW-1185">Reference proteome</keyword>
<evidence type="ECO:0000313" key="5">
    <source>
        <dbReference type="Proteomes" id="UP000283633"/>
    </source>
</evidence>
<comment type="caution">
    <text evidence="4">The sequence shown here is derived from an EMBL/GenBank/DDBJ whole genome shotgun (WGS) entry which is preliminary data.</text>
</comment>
<comment type="similarity">
    <text evidence="1">Belongs to the UPF0177 family.</text>
</comment>
<dbReference type="GO" id="GO:0006508">
    <property type="term" value="P:proteolysis"/>
    <property type="evidence" value="ECO:0007669"/>
    <property type="project" value="UniProtKB-KW"/>
</dbReference>
<dbReference type="InterPro" id="IPR052710">
    <property type="entry name" value="CAAX_protease"/>
</dbReference>
<evidence type="ECO:0000259" key="3">
    <source>
        <dbReference type="Pfam" id="PF02517"/>
    </source>
</evidence>
<evidence type="ECO:0000313" key="4">
    <source>
        <dbReference type="EMBL" id="RRK11294.1"/>
    </source>
</evidence>
<feature type="transmembrane region" description="Helical" evidence="2">
    <location>
        <begin position="43"/>
        <end position="66"/>
    </location>
</feature>
<accession>A0A3R8J8V7</accession>
<protein>
    <submittedName>
        <fullName evidence="4">CPBP family intramembrane metalloprotease</fullName>
    </submittedName>
</protein>
<proteinExistence type="inferred from homology"/>
<dbReference type="GO" id="GO:0008237">
    <property type="term" value="F:metallopeptidase activity"/>
    <property type="evidence" value="ECO:0007669"/>
    <property type="project" value="UniProtKB-KW"/>
</dbReference>
<feature type="transmembrane region" description="Helical" evidence="2">
    <location>
        <begin position="15"/>
        <end position="37"/>
    </location>
</feature>
<dbReference type="AlphaFoldDB" id="A0A3R8J8V7"/>
<dbReference type="GO" id="GO:0080120">
    <property type="term" value="P:CAAX-box protein maturation"/>
    <property type="evidence" value="ECO:0007669"/>
    <property type="project" value="UniProtKB-ARBA"/>
</dbReference>
<dbReference type="EMBL" id="QWZQ01000007">
    <property type="protein sequence ID" value="RRK11294.1"/>
    <property type="molecule type" value="Genomic_DNA"/>
</dbReference>
<evidence type="ECO:0000256" key="1">
    <source>
        <dbReference type="ARBA" id="ARBA00009067"/>
    </source>
</evidence>
<feature type="transmembrane region" description="Helical" evidence="2">
    <location>
        <begin position="174"/>
        <end position="195"/>
    </location>
</feature>
<evidence type="ECO:0000256" key="2">
    <source>
        <dbReference type="SAM" id="Phobius"/>
    </source>
</evidence>
<reference evidence="4 5" key="1">
    <citation type="submission" date="2018-08" db="EMBL/GenBank/DDBJ databases">
        <title>Genome Lactobacillus garii FI11369.</title>
        <authorList>
            <person name="Diaz M."/>
            <person name="Narbad A."/>
        </authorList>
    </citation>
    <scope>NUCLEOTIDE SEQUENCE [LARGE SCALE GENOMIC DNA]</scope>
    <source>
        <strain evidence="4 5">FI11369</strain>
    </source>
</reference>
<dbReference type="Proteomes" id="UP000283633">
    <property type="component" value="Unassembled WGS sequence"/>
</dbReference>
<dbReference type="PANTHER" id="PTHR36435:SF1">
    <property type="entry name" value="CAAX AMINO TERMINAL PROTEASE FAMILY PROTEIN"/>
    <property type="match status" value="1"/>
</dbReference>
<dbReference type="GO" id="GO:0004175">
    <property type="term" value="F:endopeptidase activity"/>
    <property type="evidence" value="ECO:0007669"/>
    <property type="project" value="UniProtKB-ARBA"/>
</dbReference>
<keyword evidence="4" id="KW-0378">Hydrolase</keyword>
<keyword evidence="2" id="KW-0812">Transmembrane</keyword>
<feature type="transmembrane region" description="Helical" evidence="2">
    <location>
        <begin position="148"/>
        <end position="168"/>
    </location>
</feature>
<name>A0A3R8J8V7_9LACO</name>
<feature type="transmembrane region" description="Helical" evidence="2">
    <location>
        <begin position="115"/>
        <end position="136"/>
    </location>
</feature>
<keyword evidence="2" id="KW-0472">Membrane</keyword>
<feature type="transmembrane region" description="Helical" evidence="2">
    <location>
        <begin position="231"/>
        <end position="253"/>
    </location>
</feature>
<feature type="domain" description="CAAX prenyl protease 2/Lysostaphin resistance protein A-like" evidence="3">
    <location>
        <begin position="113"/>
        <end position="215"/>
    </location>
</feature>
<keyword evidence="4" id="KW-0645">Protease</keyword>
<organism evidence="4 5">
    <name type="scientific">Lactiplantibacillus garii</name>
    <dbReference type="NCBI Taxonomy" id="2306423"/>
    <lineage>
        <taxon>Bacteria</taxon>
        <taxon>Bacillati</taxon>
        <taxon>Bacillota</taxon>
        <taxon>Bacilli</taxon>
        <taxon>Lactobacillales</taxon>
        <taxon>Lactobacillaceae</taxon>
        <taxon>Lactiplantibacillus</taxon>
    </lineage>
</organism>
<dbReference type="PANTHER" id="PTHR36435">
    <property type="entry name" value="SLR1288 PROTEIN"/>
    <property type="match status" value="1"/>
</dbReference>
<dbReference type="Pfam" id="PF02517">
    <property type="entry name" value="Rce1-like"/>
    <property type="match status" value="1"/>
</dbReference>
<keyword evidence="4" id="KW-0482">Metalloprotease</keyword>
<gene>
    <name evidence="4" type="ORF">D1831_03445</name>
</gene>
<feature type="transmembrane region" description="Helical" evidence="2">
    <location>
        <begin position="87"/>
        <end position="109"/>
    </location>
</feature>